<dbReference type="InterPro" id="IPR036280">
    <property type="entry name" value="Multihaem_cyt_sf"/>
</dbReference>
<dbReference type="PATRIC" id="fig|993516.3.peg.5556"/>
<evidence type="ECO:0000313" key="2">
    <source>
        <dbReference type="EMBL" id="ELP30932.1"/>
    </source>
</evidence>
<comment type="caution">
    <text evidence="2">The sequence shown here is derived from an EMBL/GenBank/DDBJ whole genome shotgun (WGS) entry which is preliminary data.</text>
</comment>
<proteinExistence type="predicted"/>
<evidence type="ECO:0000256" key="1">
    <source>
        <dbReference type="ARBA" id="ARBA00022729"/>
    </source>
</evidence>
<reference evidence="2 3" key="1">
    <citation type="journal article" date="2013" name="Mar. Genomics">
        <title>Expression of sulfatases in Rhodopirellula baltica and the diversity of sulfatases in the genus Rhodopirellula.</title>
        <authorList>
            <person name="Wegner C.E."/>
            <person name="Richter-Heitmann T."/>
            <person name="Klindworth A."/>
            <person name="Klockow C."/>
            <person name="Richter M."/>
            <person name="Achstetter T."/>
            <person name="Glockner F.O."/>
            <person name="Harder J."/>
        </authorList>
    </citation>
    <scope>NUCLEOTIDE SEQUENCE [LARGE SCALE GENOMIC DNA]</scope>
    <source>
        <strain evidence="2 3">SWK14</strain>
    </source>
</reference>
<dbReference type="SUPFAM" id="SSF48695">
    <property type="entry name" value="Multiheme cytochromes"/>
    <property type="match status" value="1"/>
</dbReference>
<dbReference type="Proteomes" id="UP000010959">
    <property type="component" value="Unassembled WGS sequence"/>
</dbReference>
<name>L7CBB2_RHOBT</name>
<dbReference type="InterPro" id="IPR051829">
    <property type="entry name" value="Multiheme_Cytochr_ET"/>
</dbReference>
<evidence type="ECO:0000313" key="3">
    <source>
        <dbReference type="Proteomes" id="UP000010959"/>
    </source>
</evidence>
<gene>
    <name evidence="2" type="ORF">RBSWK_05198</name>
</gene>
<dbReference type="PANTHER" id="PTHR35038:SF8">
    <property type="entry name" value="C-TYPE POLYHEME CYTOCHROME OMCC"/>
    <property type="match status" value="1"/>
</dbReference>
<accession>L7CBB2</accession>
<dbReference type="EMBL" id="AMWG01000140">
    <property type="protein sequence ID" value="ELP30932.1"/>
    <property type="molecule type" value="Genomic_DNA"/>
</dbReference>
<organism evidence="2 3">
    <name type="scientific">Rhodopirellula baltica SWK14</name>
    <dbReference type="NCBI Taxonomy" id="993516"/>
    <lineage>
        <taxon>Bacteria</taxon>
        <taxon>Pseudomonadati</taxon>
        <taxon>Planctomycetota</taxon>
        <taxon>Planctomycetia</taxon>
        <taxon>Pirellulales</taxon>
        <taxon>Pirellulaceae</taxon>
        <taxon>Rhodopirellula</taxon>
    </lineage>
</organism>
<protein>
    <submittedName>
        <fullName evidence="2">Uncharacterized protein</fullName>
    </submittedName>
</protein>
<dbReference type="Gene3D" id="1.10.1130.10">
    <property type="entry name" value="Flavocytochrome C3, Chain A"/>
    <property type="match status" value="2"/>
</dbReference>
<dbReference type="AlphaFoldDB" id="L7CBB2"/>
<dbReference type="PANTHER" id="PTHR35038">
    <property type="entry name" value="DISSIMILATORY SULFITE REDUCTASE SIRA"/>
    <property type="match status" value="1"/>
</dbReference>
<sequence>MMTLKGDPDRINIHGVSFPPGSDLRESFDVWHLHSTEMKELLKNEAIRDRVVRTNLGTFYSDGMVRVSGREYTSLEQSSCFQRGEMGCLSCHQLHQFPDDTRSRTEWANDQLKPSAIGNAACLQCHDQQQYSTSHTHHAADSTGSNCYNCHMPHTAYGLLKAIRNHTISIPDLKQDLAAKRPNACNQCHLDKTMKWTANHLSDWYSIDAPELDADQSEIAASILWLLKGDAANRALAAWTMGWSDAQATSDNDWQSIYLAQLLNDPYLAIRLIARRSLQTLPGLAELEMMPLGSDAERGEAIRSIIATWDQEQHSANPALLLGPQNTVQTKQINSLIKQRDNTPMTLTE</sequence>
<keyword evidence="1" id="KW-0732">Signal</keyword>